<organism evidence="2 3">
    <name type="scientific">Aspergillus kawachii</name>
    <name type="common">White koji mold</name>
    <name type="synonym">Aspergillus awamori var. kawachi</name>
    <dbReference type="NCBI Taxonomy" id="1069201"/>
    <lineage>
        <taxon>Eukaryota</taxon>
        <taxon>Fungi</taxon>
        <taxon>Dikarya</taxon>
        <taxon>Ascomycota</taxon>
        <taxon>Pezizomycotina</taxon>
        <taxon>Eurotiomycetes</taxon>
        <taxon>Eurotiomycetidae</taxon>
        <taxon>Eurotiales</taxon>
        <taxon>Aspergillaceae</taxon>
        <taxon>Aspergillus</taxon>
        <taxon>Aspergillus subgen. Circumdati</taxon>
    </lineage>
</organism>
<evidence type="ECO:0000256" key="1">
    <source>
        <dbReference type="SAM" id="MobiDB-lite"/>
    </source>
</evidence>
<proteinExistence type="predicted"/>
<evidence type="ECO:0000313" key="2">
    <source>
        <dbReference type="EMBL" id="GAT31084.1"/>
    </source>
</evidence>
<sequence length="556" mass="64202">MEKLPPELVGIIGSHLEYPDWCALRLTSKIIYQLSSSLFARRYFQCVSVILTREAIADLEDLSLNESFRNEVKELSLIPQAFGDYEVDFYAFRTILQFCTPGSESWTTEEVQTQFMNYEAAQTDHLAFLESASLVKSLTRCINRLRNVSAIGLRAYPPSWPRTEKKSLFICLGMHALRKQLPFDPCVRLLMPSACRFADRPLSTWGLVWNMWNDIRHPVWTKGLTSLFEAMCAVSPTLAVQRLYTCLTEYELSVPFDSFTLSEPLYQSLQSVLRELQDLDICLRPSYPNDTTEFLHSLVVWAAPNLHTLRLALWDQFHDVSPDHFTNLAQQVQFTRLTELHLHWIELTQPSFQLFLSTAAPTLKVLTLVAVSLNDPIPVAMESSRRRFDAAVDTVWRRFMNTLRDTIPSIRYFRMTALAYRQKRFDMEDPSIRALMAMGHCLRGQYSTFHTYEINNTMSFVEWIDSFRLRRLILHHPLPRHRDYPNTPSSNPLWPQIPASSAGSPPAKQHPYCIHLHEAHELDIHEIRVHAVLEDDIPIAIPIACPSDRKKLHIAT</sequence>
<gene>
    <name evidence="2" type="ORF">RIB2604_03900200</name>
</gene>
<feature type="region of interest" description="Disordered" evidence="1">
    <location>
        <begin position="485"/>
        <end position="508"/>
    </location>
</feature>
<reference evidence="3" key="2">
    <citation type="submission" date="2016-02" db="EMBL/GenBank/DDBJ databases">
        <title>Genome sequencing of Aspergillus luchuensis NBRC 4314.</title>
        <authorList>
            <person name="Yamada O."/>
        </authorList>
    </citation>
    <scope>NUCLEOTIDE SEQUENCE [LARGE SCALE GENOMIC DNA]</scope>
    <source>
        <strain evidence="3">RIB 2604</strain>
    </source>
</reference>
<dbReference type="Proteomes" id="UP000075230">
    <property type="component" value="Unassembled WGS sequence"/>
</dbReference>
<evidence type="ECO:0008006" key="4">
    <source>
        <dbReference type="Google" id="ProtNLM"/>
    </source>
</evidence>
<dbReference type="SUPFAM" id="SSF52047">
    <property type="entry name" value="RNI-like"/>
    <property type="match status" value="1"/>
</dbReference>
<evidence type="ECO:0000313" key="3">
    <source>
        <dbReference type="Proteomes" id="UP000075230"/>
    </source>
</evidence>
<dbReference type="AlphaFoldDB" id="A0A146FZK6"/>
<dbReference type="InterPro" id="IPR032675">
    <property type="entry name" value="LRR_dom_sf"/>
</dbReference>
<comment type="caution">
    <text evidence="2">The sequence shown here is derived from an EMBL/GenBank/DDBJ whole genome shotgun (WGS) entry which is preliminary data.</text>
</comment>
<dbReference type="Gene3D" id="3.80.10.10">
    <property type="entry name" value="Ribonuclease Inhibitor"/>
    <property type="match status" value="1"/>
</dbReference>
<dbReference type="VEuPathDB" id="FungiDB:ASPFODRAFT_152160"/>
<feature type="compositionally biased region" description="Polar residues" evidence="1">
    <location>
        <begin position="486"/>
        <end position="503"/>
    </location>
</feature>
<dbReference type="EMBL" id="BCWF01000038">
    <property type="protein sequence ID" value="GAT31084.1"/>
    <property type="molecule type" value="Genomic_DNA"/>
</dbReference>
<accession>A0A146FZK6</accession>
<protein>
    <recommendedName>
        <fullName evidence="4">F-box domain-containing protein</fullName>
    </recommendedName>
</protein>
<name>A0A146FZK6_ASPKA</name>
<reference evidence="2 3" key="1">
    <citation type="journal article" date="2016" name="DNA Res.">
        <title>Genome sequence of Aspergillus luchuensis NBRC 4314.</title>
        <authorList>
            <person name="Yamada O."/>
            <person name="Machida M."/>
            <person name="Hosoyama A."/>
            <person name="Goto M."/>
            <person name="Takahashi T."/>
            <person name="Futagami T."/>
            <person name="Yamagata Y."/>
            <person name="Takeuchi M."/>
            <person name="Kobayashi T."/>
            <person name="Koike H."/>
            <person name="Abe K."/>
            <person name="Asai K."/>
            <person name="Arita M."/>
            <person name="Fujita N."/>
            <person name="Fukuda K."/>
            <person name="Higa K."/>
            <person name="Horikawa H."/>
            <person name="Ishikawa T."/>
            <person name="Jinno K."/>
            <person name="Kato Y."/>
            <person name="Kirimura K."/>
            <person name="Mizutani O."/>
            <person name="Nakasone K."/>
            <person name="Sano M."/>
            <person name="Shiraishi Y."/>
            <person name="Tsukahara M."/>
            <person name="Gomi K."/>
        </authorList>
    </citation>
    <scope>NUCLEOTIDE SEQUENCE [LARGE SCALE GENOMIC DNA]</scope>
    <source>
        <strain evidence="2 3">RIB 2604</strain>
    </source>
</reference>